<sequence length="45" mass="5126">MAGTRFCYHPWQLDSANPWRNDGSGFNVTIMLRVSSPQQMKNVLA</sequence>
<name>A0A451B2Y5_9GAMM</name>
<dbReference type="EMBL" id="CAADFZ010000135">
    <property type="protein sequence ID" value="VFK67303.1"/>
    <property type="molecule type" value="Genomic_DNA"/>
</dbReference>
<dbReference type="AlphaFoldDB" id="A0A451B2Y5"/>
<proteinExistence type="predicted"/>
<accession>A0A451B2Y5</accession>
<evidence type="ECO:0000313" key="2">
    <source>
        <dbReference type="EMBL" id="VFK72654.1"/>
    </source>
</evidence>
<gene>
    <name evidence="1" type="ORF">BECKUNK1418G_GA0071005_11352</name>
    <name evidence="2" type="ORF">BECKUNK1418H_GA0071006_11289</name>
</gene>
<protein>
    <submittedName>
        <fullName evidence="2">Uncharacterized protein</fullName>
    </submittedName>
</protein>
<reference evidence="2" key="1">
    <citation type="submission" date="2019-02" db="EMBL/GenBank/DDBJ databases">
        <authorList>
            <person name="Gruber-Vodicka R. H."/>
            <person name="Seah K. B. B."/>
        </authorList>
    </citation>
    <scope>NUCLEOTIDE SEQUENCE</scope>
    <source>
        <strain evidence="2">BECK_BY19</strain>
        <strain evidence="1">BECK_BY8</strain>
    </source>
</reference>
<evidence type="ECO:0000313" key="1">
    <source>
        <dbReference type="EMBL" id="VFK67303.1"/>
    </source>
</evidence>
<dbReference type="EMBL" id="CAADGD010000128">
    <property type="protein sequence ID" value="VFK72654.1"/>
    <property type="molecule type" value="Genomic_DNA"/>
</dbReference>
<organism evidence="2">
    <name type="scientific">Candidatus Kentrum sp. UNK</name>
    <dbReference type="NCBI Taxonomy" id="2126344"/>
    <lineage>
        <taxon>Bacteria</taxon>
        <taxon>Pseudomonadati</taxon>
        <taxon>Pseudomonadota</taxon>
        <taxon>Gammaproteobacteria</taxon>
        <taxon>Candidatus Kentrum</taxon>
    </lineage>
</organism>